<evidence type="ECO:0000313" key="2">
    <source>
        <dbReference type="Proteomes" id="UP000274429"/>
    </source>
</evidence>
<gene>
    <name evidence="1" type="ORF">TTAC_LOCUS7354</name>
</gene>
<evidence type="ECO:0000313" key="1">
    <source>
        <dbReference type="EMBL" id="VDM31722.1"/>
    </source>
</evidence>
<sequence>MKLPTQAEESGTSEQSETLTCVSQECQFHFSEDYEAEGEKFHIENAEEHVVAIKVLTDETDPSTSRALLDEARGRTRLWSDSGLTASTSSYVATTINTTTTTGNTGTMMKSVSEVSVPTSTSSCLNYLAEETEEEEEVRYTASPRDDRYGIIMPASNQHQEPMQPLECIVEDAEEASVLENDYEKTNETVRRVDPFPPNDIASTVAIVEDYLEPKEEVLHVEPAEGT</sequence>
<proteinExistence type="predicted"/>
<dbReference type="OrthoDB" id="10585487at2759"/>
<dbReference type="EMBL" id="UYWX01020365">
    <property type="protein sequence ID" value="VDM31722.1"/>
    <property type="molecule type" value="Genomic_DNA"/>
</dbReference>
<name>A0A3P7HBE9_HYDTA</name>
<reference evidence="1 2" key="1">
    <citation type="submission" date="2018-11" db="EMBL/GenBank/DDBJ databases">
        <authorList>
            <consortium name="Pathogen Informatics"/>
        </authorList>
    </citation>
    <scope>NUCLEOTIDE SEQUENCE [LARGE SCALE GENOMIC DNA]</scope>
</reference>
<protein>
    <submittedName>
        <fullName evidence="1">Uncharacterized protein</fullName>
    </submittedName>
</protein>
<dbReference type="Proteomes" id="UP000274429">
    <property type="component" value="Unassembled WGS sequence"/>
</dbReference>
<dbReference type="AlphaFoldDB" id="A0A3P7HBE9"/>
<keyword evidence="2" id="KW-1185">Reference proteome</keyword>
<organism evidence="1 2">
    <name type="scientific">Hydatigena taeniaeformis</name>
    <name type="common">Feline tapeworm</name>
    <name type="synonym">Taenia taeniaeformis</name>
    <dbReference type="NCBI Taxonomy" id="6205"/>
    <lineage>
        <taxon>Eukaryota</taxon>
        <taxon>Metazoa</taxon>
        <taxon>Spiralia</taxon>
        <taxon>Lophotrochozoa</taxon>
        <taxon>Platyhelminthes</taxon>
        <taxon>Cestoda</taxon>
        <taxon>Eucestoda</taxon>
        <taxon>Cyclophyllidea</taxon>
        <taxon>Taeniidae</taxon>
        <taxon>Hydatigera</taxon>
    </lineage>
</organism>
<accession>A0A3P7HBE9</accession>